<dbReference type="Proteomes" id="UP000214566">
    <property type="component" value="Unassembled WGS sequence"/>
</dbReference>
<name>A0A238D8V7_THIDL</name>
<dbReference type="Pfam" id="PF02406">
    <property type="entry name" value="MmoB_DmpM"/>
    <property type="match status" value="1"/>
</dbReference>
<gene>
    <name evidence="2" type="ORF">THIARS_80267</name>
</gene>
<protein>
    <submittedName>
        <fullName evidence="2">Toluene-4-monooxygenase system protein D</fullName>
        <ecNumber evidence="2">1.14.13.-</ecNumber>
    </submittedName>
</protein>
<reference evidence="2 3" key="1">
    <citation type="submission" date="2016-06" db="EMBL/GenBank/DDBJ databases">
        <authorList>
            <person name="Kjaerup R.B."/>
            <person name="Dalgaard T.S."/>
            <person name="Juul-Madsen H.R."/>
        </authorList>
    </citation>
    <scope>NUCLEOTIDE SEQUENCE [LARGE SCALE GENOMIC DNA]</scope>
    <source>
        <strain evidence="2 3">DSM 16361</strain>
    </source>
</reference>
<keyword evidence="3" id="KW-1185">Reference proteome</keyword>
<keyword evidence="2" id="KW-0503">Monooxygenase</keyword>
<dbReference type="EC" id="1.14.13.-" evidence="2"/>
<dbReference type="EMBL" id="FLMQ01000057">
    <property type="protein sequence ID" value="SBP89743.1"/>
    <property type="molecule type" value="Genomic_DNA"/>
</dbReference>
<dbReference type="Gene3D" id="3.90.56.10">
    <property type="entry name" value="Monooxygenase component MmoB/DmpM"/>
    <property type="match status" value="1"/>
</dbReference>
<dbReference type="AlphaFoldDB" id="A0A238D8V7"/>
<sequence>MVAYIRVQTDGEMTIRRSTIEEMLGRPFKMNDLEINLASFAGRIETDPEYVRFYFVKHL</sequence>
<accession>A0A238D8V7</accession>
<dbReference type="SUPFAM" id="SSF56029">
    <property type="entry name" value="Monooxygenase (hydroxylase) regulatory protein"/>
    <property type="match status" value="1"/>
</dbReference>
<keyword evidence="2" id="KW-0560">Oxidoreductase</keyword>
<evidence type="ECO:0000313" key="3">
    <source>
        <dbReference type="Proteomes" id="UP000214566"/>
    </source>
</evidence>
<organism evidence="2 3">
    <name type="scientific">Thiomonas delicata</name>
    <name type="common">Thiomonas cuprina</name>
    <dbReference type="NCBI Taxonomy" id="364030"/>
    <lineage>
        <taxon>Bacteria</taxon>
        <taxon>Pseudomonadati</taxon>
        <taxon>Pseudomonadota</taxon>
        <taxon>Betaproteobacteria</taxon>
        <taxon>Burkholderiales</taxon>
        <taxon>Thiomonas</taxon>
    </lineage>
</organism>
<dbReference type="InterPro" id="IPR036889">
    <property type="entry name" value="mOase_MmoB_DmpM_sf"/>
</dbReference>
<comment type="similarity">
    <text evidence="1">Belongs to the TmoD/XamoD family.</text>
</comment>
<evidence type="ECO:0000256" key="1">
    <source>
        <dbReference type="ARBA" id="ARBA00006313"/>
    </source>
</evidence>
<dbReference type="GO" id="GO:0004497">
    <property type="term" value="F:monooxygenase activity"/>
    <property type="evidence" value="ECO:0007669"/>
    <property type="project" value="UniProtKB-KW"/>
</dbReference>
<dbReference type="InterPro" id="IPR003454">
    <property type="entry name" value="MOase_MmoB_DmpM"/>
</dbReference>
<proteinExistence type="inferred from homology"/>
<evidence type="ECO:0000313" key="2">
    <source>
        <dbReference type="EMBL" id="SBP89743.1"/>
    </source>
</evidence>
<dbReference type="RefSeq" id="WP_425444254.1">
    <property type="nucleotide sequence ID" value="NZ_LT592171.1"/>
</dbReference>